<dbReference type="InterPro" id="IPR018247">
    <property type="entry name" value="EF_Hand_1_Ca_BS"/>
</dbReference>
<evidence type="ECO:0000256" key="11">
    <source>
        <dbReference type="ARBA" id="ARBA00072696"/>
    </source>
</evidence>
<keyword evidence="5" id="KW-0256">Endoplasmic reticulum</keyword>
<feature type="chain" id="PRO_5043698034" description="Reticulocalbin-3" evidence="12">
    <location>
        <begin position="21"/>
        <end position="323"/>
    </location>
</feature>
<dbReference type="GO" id="GO:0015031">
    <property type="term" value="P:protein transport"/>
    <property type="evidence" value="ECO:0007669"/>
    <property type="project" value="UniProtKB-ARBA"/>
</dbReference>
<evidence type="ECO:0000256" key="7">
    <source>
        <dbReference type="ARBA" id="ARBA00023180"/>
    </source>
</evidence>
<evidence type="ECO:0000256" key="8">
    <source>
        <dbReference type="ARBA" id="ARBA00023186"/>
    </source>
</evidence>
<dbReference type="AlphaFoldDB" id="A0AAV7K1A4"/>
<comment type="caution">
    <text evidence="14">The sequence shown here is derived from an EMBL/GenBank/DDBJ whole genome shotgun (WGS) entry which is preliminary data.</text>
</comment>
<dbReference type="PROSITE" id="PS50222">
    <property type="entry name" value="EF_HAND_2"/>
    <property type="match status" value="1"/>
</dbReference>
<dbReference type="InterPro" id="IPR011992">
    <property type="entry name" value="EF-hand-dom_pair"/>
</dbReference>
<evidence type="ECO:0000256" key="5">
    <source>
        <dbReference type="ARBA" id="ARBA00022824"/>
    </source>
</evidence>
<keyword evidence="3 12" id="KW-0732">Signal</keyword>
<evidence type="ECO:0000256" key="4">
    <source>
        <dbReference type="ARBA" id="ARBA00022737"/>
    </source>
</evidence>
<gene>
    <name evidence="14" type="ORF">LOD99_2806</name>
</gene>
<dbReference type="SUPFAM" id="SSF47473">
    <property type="entry name" value="EF-hand"/>
    <property type="match status" value="2"/>
</dbReference>
<dbReference type="GO" id="GO:0005788">
    <property type="term" value="C:endoplasmic reticulum lumen"/>
    <property type="evidence" value="ECO:0007669"/>
    <property type="project" value="UniProtKB-SubCell"/>
</dbReference>
<dbReference type="FunFam" id="1.10.238.10:FF:000104">
    <property type="entry name" value="calumenin isoform X1"/>
    <property type="match status" value="1"/>
</dbReference>
<evidence type="ECO:0000256" key="10">
    <source>
        <dbReference type="ARBA" id="ARBA00063143"/>
    </source>
</evidence>
<dbReference type="InterPro" id="IPR002048">
    <property type="entry name" value="EF_hand_dom"/>
</dbReference>
<keyword evidence="15" id="KW-1185">Reference proteome</keyword>
<dbReference type="GO" id="GO:0005509">
    <property type="term" value="F:calcium ion binding"/>
    <property type="evidence" value="ECO:0007669"/>
    <property type="project" value="InterPro"/>
</dbReference>
<evidence type="ECO:0000256" key="12">
    <source>
        <dbReference type="SAM" id="SignalP"/>
    </source>
</evidence>
<evidence type="ECO:0000313" key="15">
    <source>
        <dbReference type="Proteomes" id="UP001165289"/>
    </source>
</evidence>
<dbReference type="PROSITE" id="PS00018">
    <property type="entry name" value="EF_HAND_1"/>
    <property type="match status" value="3"/>
</dbReference>
<name>A0AAV7K1A4_9METZ</name>
<keyword evidence="6" id="KW-0106">Calcium</keyword>
<reference evidence="14 15" key="1">
    <citation type="journal article" date="2023" name="BMC Biol.">
        <title>The compact genome of the sponge Oopsacas minuta (Hexactinellida) is lacking key metazoan core genes.</title>
        <authorList>
            <person name="Santini S."/>
            <person name="Schenkelaars Q."/>
            <person name="Jourda C."/>
            <person name="Duchesne M."/>
            <person name="Belahbib H."/>
            <person name="Rocher C."/>
            <person name="Selva M."/>
            <person name="Riesgo A."/>
            <person name="Vervoort M."/>
            <person name="Leys S.P."/>
            <person name="Kodjabachian L."/>
            <person name="Le Bivic A."/>
            <person name="Borchiellini C."/>
            <person name="Claverie J.M."/>
            <person name="Renard E."/>
        </authorList>
    </citation>
    <scope>NUCLEOTIDE SEQUENCE [LARGE SCALE GENOMIC DNA]</scope>
    <source>
        <strain evidence="14">SPO-2</strain>
    </source>
</reference>
<sequence>MRLFIFAAILTLCLLQGVWTNPSHPRDETQFLEDRLNGHEADPHSHHEQFIGEEEADMYDQLPPNIAKSLLSRVVDKIDSDKDGFVSRNELTRWIELLSNKKVHEDADFRWHHYNLNNEEKISWGDYIDNSWGSDAREGIGLDEISDPERGWTLEFVLERERMRWDAADIDKDGHLIFEEFKSFSEPHAYPHMKDVVISDSMIEIDSNNDNVLTREEYFAYVLRGKDQRSPEYISLKERYNDDFTNNRDLNKDGILDLDEFGYWVFPEGFHRPTSEVNFLFQKADFNLDDRLSRKEIVDNHDVFVGSSATDYGEILKHKKDEL</sequence>
<evidence type="ECO:0000256" key="3">
    <source>
        <dbReference type="ARBA" id="ARBA00022729"/>
    </source>
</evidence>
<evidence type="ECO:0000256" key="2">
    <source>
        <dbReference type="ARBA" id="ARBA00022723"/>
    </source>
</evidence>
<feature type="domain" description="EF-hand" evidence="13">
    <location>
        <begin position="66"/>
        <end position="101"/>
    </location>
</feature>
<dbReference type="Pfam" id="PF13202">
    <property type="entry name" value="EF-hand_5"/>
    <property type="match status" value="1"/>
</dbReference>
<organism evidence="14 15">
    <name type="scientific">Oopsacas minuta</name>
    <dbReference type="NCBI Taxonomy" id="111878"/>
    <lineage>
        <taxon>Eukaryota</taxon>
        <taxon>Metazoa</taxon>
        <taxon>Porifera</taxon>
        <taxon>Hexactinellida</taxon>
        <taxon>Hexasterophora</taxon>
        <taxon>Lyssacinosida</taxon>
        <taxon>Leucopsacidae</taxon>
        <taxon>Oopsacas</taxon>
    </lineage>
</organism>
<keyword evidence="8" id="KW-0143">Chaperone</keyword>
<evidence type="ECO:0000256" key="1">
    <source>
        <dbReference type="ARBA" id="ARBA00004319"/>
    </source>
</evidence>
<proteinExistence type="predicted"/>
<dbReference type="PANTHER" id="PTHR10827">
    <property type="entry name" value="RETICULOCALBIN"/>
    <property type="match status" value="1"/>
</dbReference>
<evidence type="ECO:0000313" key="14">
    <source>
        <dbReference type="EMBL" id="KAI6654927.1"/>
    </source>
</evidence>
<keyword evidence="7" id="KW-0325">Glycoprotein</keyword>
<protein>
    <recommendedName>
        <fullName evidence="11">Reticulocalbin-3</fullName>
    </recommendedName>
</protein>
<evidence type="ECO:0000256" key="6">
    <source>
        <dbReference type="ARBA" id="ARBA00022837"/>
    </source>
</evidence>
<evidence type="ECO:0000259" key="13">
    <source>
        <dbReference type="PROSITE" id="PS50222"/>
    </source>
</evidence>
<accession>A0AAV7K1A4</accession>
<comment type="subcellular location">
    <subcellularLocation>
        <location evidence="1">Endoplasmic reticulum lumen</location>
    </subcellularLocation>
</comment>
<keyword evidence="4" id="KW-0677">Repeat</keyword>
<dbReference type="PANTHER" id="PTHR10827:SF52">
    <property type="entry name" value="IP16409P"/>
    <property type="match status" value="1"/>
</dbReference>
<feature type="signal peptide" evidence="12">
    <location>
        <begin position="1"/>
        <end position="20"/>
    </location>
</feature>
<dbReference type="Gene3D" id="1.10.238.10">
    <property type="entry name" value="EF-hand"/>
    <property type="match status" value="3"/>
</dbReference>
<dbReference type="EMBL" id="JAKMXF010000221">
    <property type="protein sequence ID" value="KAI6654927.1"/>
    <property type="molecule type" value="Genomic_DNA"/>
</dbReference>
<keyword evidence="2" id="KW-0479">Metal-binding</keyword>
<evidence type="ECO:0000256" key="9">
    <source>
        <dbReference type="ARBA" id="ARBA00056975"/>
    </source>
</evidence>
<dbReference type="Proteomes" id="UP001165289">
    <property type="component" value="Unassembled WGS sequence"/>
</dbReference>
<comment type="function">
    <text evidence="9">Probable molecular chaperone assisting protein biosynthesis and transport in the endoplasmic reticulum. Required for the proper biosynthesis and transport of pulmonary surfactant-associated protein A/SP-A, pulmonary surfactant-associated protein D/SP-D and the lipid transporter ABCA3. By regulating both the proper expression and the degradation through the endoplasmic reticulum-associated protein degradation pathway of these proteins plays a crucial role in pulmonary surfactant homeostasis. Has an anti-fibrotic activity by negatively regulating the secretion of type I and type III collagens. This calcium-binding protein also transiently associates with immature PCSK6 and regulates its secretion.</text>
</comment>
<comment type="subunit">
    <text evidence="10">Interacts with PCSK6 (immature form including the propeptide); probably involved in the maturation and the secretion of PCSK6.</text>
</comment>